<keyword evidence="4" id="KW-1185">Reference proteome</keyword>
<dbReference type="AlphaFoldDB" id="A0A197JJK0"/>
<accession>A0A197JJK0</accession>
<proteinExistence type="predicted"/>
<dbReference type="GO" id="GO:0005634">
    <property type="term" value="C:nucleus"/>
    <property type="evidence" value="ECO:0007669"/>
    <property type="project" value="TreeGrafter"/>
</dbReference>
<feature type="domain" description="Protein kinase" evidence="2">
    <location>
        <begin position="125"/>
        <end position="362"/>
    </location>
</feature>
<dbReference type="EMBL" id="KV442079">
    <property type="protein sequence ID" value="OAQ25382.1"/>
    <property type="molecule type" value="Genomic_DNA"/>
</dbReference>
<dbReference type="OrthoDB" id="408964at2759"/>
<organism evidence="3 4">
    <name type="scientific">Linnemannia elongata AG-77</name>
    <dbReference type="NCBI Taxonomy" id="1314771"/>
    <lineage>
        <taxon>Eukaryota</taxon>
        <taxon>Fungi</taxon>
        <taxon>Fungi incertae sedis</taxon>
        <taxon>Mucoromycota</taxon>
        <taxon>Mortierellomycotina</taxon>
        <taxon>Mortierellomycetes</taxon>
        <taxon>Mortierellales</taxon>
        <taxon>Mortierellaceae</taxon>
        <taxon>Linnemannia</taxon>
    </lineage>
</organism>
<reference evidence="3 4" key="1">
    <citation type="submission" date="2016-05" db="EMBL/GenBank/DDBJ databases">
        <title>Genome sequencing reveals origins of a unique bacterial endosymbiosis in the earliest lineages of terrestrial Fungi.</title>
        <authorList>
            <consortium name="DOE Joint Genome Institute"/>
            <person name="Uehling J."/>
            <person name="Gryganskyi A."/>
            <person name="Hameed K."/>
            <person name="Tschaplinski T."/>
            <person name="Misztal P."/>
            <person name="Wu S."/>
            <person name="Desiro A."/>
            <person name="Vande Pol N."/>
            <person name="Du Z.-Y."/>
            <person name="Zienkiewicz A."/>
            <person name="Zienkiewicz K."/>
            <person name="Morin E."/>
            <person name="Tisserant E."/>
            <person name="Splivallo R."/>
            <person name="Hainaut M."/>
            <person name="Henrissat B."/>
            <person name="Ohm R."/>
            <person name="Kuo A."/>
            <person name="Yan J."/>
            <person name="Lipzen A."/>
            <person name="Nolan M."/>
            <person name="Labutti K."/>
            <person name="Barry K."/>
            <person name="Goldstein A."/>
            <person name="Labbe J."/>
            <person name="Schadt C."/>
            <person name="Tuskan G."/>
            <person name="Grigoriev I."/>
            <person name="Martin F."/>
            <person name="Vilgalys R."/>
            <person name="Bonito G."/>
        </authorList>
    </citation>
    <scope>NUCLEOTIDE SEQUENCE [LARGE SCALE GENOMIC DNA]</scope>
    <source>
        <strain evidence="3 4">AG-77</strain>
    </source>
</reference>
<dbReference type="GO" id="GO:0005524">
    <property type="term" value="F:ATP binding"/>
    <property type="evidence" value="ECO:0007669"/>
    <property type="project" value="InterPro"/>
</dbReference>
<evidence type="ECO:0000313" key="4">
    <source>
        <dbReference type="Proteomes" id="UP000078512"/>
    </source>
</evidence>
<feature type="compositionally biased region" description="Low complexity" evidence="1">
    <location>
        <begin position="11"/>
        <end position="28"/>
    </location>
</feature>
<dbReference type="GO" id="GO:0004672">
    <property type="term" value="F:protein kinase activity"/>
    <property type="evidence" value="ECO:0007669"/>
    <property type="project" value="InterPro"/>
</dbReference>
<evidence type="ECO:0000313" key="3">
    <source>
        <dbReference type="EMBL" id="OAQ25382.1"/>
    </source>
</evidence>
<dbReference type="PANTHER" id="PTHR24345">
    <property type="entry name" value="SERINE/THREONINE-PROTEIN KINASE PLK"/>
    <property type="match status" value="1"/>
</dbReference>
<protein>
    <submittedName>
        <fullName evidence="3">Kinase-like protein</fullName>
    </submittedName>
</protein>
<evidence type="ECO:0000259" key="2">
    <source>
        <dbReference type="PROSITE" id="PS50011"/>
    </source>
</evidence>
<dbReference type="STRING" id="1314771.A0A197JJK0"/>
<evidence type="ECO:0000256" key="1">
    <source>
        <dbReference type="SAM" id="MobiDB-lite"/>
    </source>
</evidence>
<dbReference type="PROSITE" id="PS50011">
    <property type="entry name" value="PROTEIN_KINASE_DOM"/>
    <property type="match status" value="1"/>
</dbReference>
<dbReference type="InterPro" id="IPR011009">
    <property type="entry name" value="Kinase-like_dom_sf"/>
</dbReference>
<feature type="region of interest" description="Disordered" evidence="1">
    <location>
        <begin position="1"/>
        <end position="30"/>
    </location>
</feature>
<dbReference type="Proteomes" id="UP000078512">
    <property type="component" value="Unassembled WGS sequence"/>
</dbReference>
<dbReference type="InterPro" id="IPR000719">
    <property type="entry name" value="Prot_kinase_dom"/>
</dbReference>
<dbReference type="Pfam" id="PF00069">
    <property type="entry name" value="Pkinase"/>
    <property type="match status" value="1"/>
</dbReference>
<keyword evidence="3" id="KW-0418">Kinase</keyword>
<dbReference type="SUPFAM" id="SSF56112">
    <property type="entry name" value="Protein kinase-like (PK-like)"/>
    <property type="match status" value="1"/>
</dbReference>
<sequence>MTTPIKTVLGDTDPNNQDTTSTTNNCNNSHATEINTTISPSALETLVGTNYDNSTSTQLATNRNTILDTDLVQVPSMPDDSAISAVLAPLLDDLRHQDTDIATTNSNRERVSKRVFKANKTGETYTVTNVLGEGVYKVVDRLGDHCVVKAPKETLSDSQIQQEIEHLVKLRGHRNIVQYFGVVNDLDGMYLRQELCIPKNLASLMDRRKFLSEPEVRYFGKQIIEGVRAIHRNKIIHRDLNPGNILVGEGMVLKISSFGSSIPKSQKSTGFIGSVGFVAPEVVKKEEHTTGMDIFSLGIIMYMMFNCKQPHITDEYQVYPPPGKFFKKIRGSKDARDFIQRALKIDPNQRALLMDLAFHEFLKDELCPTTLPESVFVTAPVLEDIIYCSKKRDGKKRKAGEIGGVDNKAPIAGGLSGEEKRQKVSDPVTLRDMNKRRGLDDFTDKEKMEWHLKNIKAREQELKDWWKMTNERMRIDLQIPSDNVGPQLRLSEDANLTLT</sequence>
<keyword evidence="3" id="KW-0808">Transferase</keyword>
<name>A0A197JJK0_9FUNG</name>
<gene>
    <name evidence="3" type="ORF">K457DRAFT_158184</name>
</gene>
<dbReference type="Gene3D" id="1.10.510.10">
    <property type="entry name" value="Transferase(Phosphotransferase) domain 1"/>
    <property type="match status" value="1"/>
</dbReference>